<keyword evidence="4" id="KW-1185">Reference proteome</keyword>
<name>A0A853FRQ8_9BURK</name>
<dbReference type="Proteomes" id="UP000559809">
    <property type="component" value="Unassembled WGS sequence"/>
</dbReference>
<dbReference type="Gene3D" id="3.40.190.10">
    <property type="entry name" value="Periplasmic binding protein-like II"/>
    <property type="match status" value="1"/>
</dbReference>
<dbReference type="InterPro" id="IPR042100">
    <property type="entry name" value="Bug_dom1"/>
</dbReference>
<comment type="caution">
    <text evidence="3">The sequence shown here is derived from an EMBL/GenBank/DDBJ whole genome shotgun (WGS) entry which is preliminary data.</text>
</comment>
<sequence>MKRSALALSVAACLPGAALAADAYPSRTVTIINPWAAGGPSDSFIRPIAQELSTRLGQAVVIENKSGASGTIGASFVARAKPDGYTLFFSHLNPIAIAPSLNPKPPYDPVKDFEPITLIASGPAVLVVRSDFPAKNLAEFVAYAKANPGKVSYGSVGVGSNTHLAGSMLANAGNVEMVHVPYRGSANIQTDILGGQLSSAFVNLSGAMGLIQEGKLRPLAVSTLQRSSVLPDVPAVAETLPGFEVNGWYGLMAPAGTPKDIVQKLNREVTAILKMPEIVARLQQGGMEPAPLSPEAYAEMIKTEIARWAEAVKAAKID</sequence>
<feature type="chain" id="PRO_5033005261" evidence="2">
    <location>
        <begin position="21"/>
        <end position="318"/>
    </location>
</feature>
<evidence type="ECO:0000256" key="1">
    <source>
        <dbReference type="ARBA" id="ARBA00006987"/>
    </source>
</evidence>
<keyword evidence="2" id="KW-0732">Signal</keyword>
<dbReference type="PANTHER" id="PTHR42928:SF5">
    <property type="entry name" value="BLR1237 PROTEIN"/>
    <property type="match status" value="1"/>
</dbReference>
<accession>A0A853FRQ8</accession>
<gene>
    <name evidence="3" type="ORF">H0A72_04190</name>
</gene>
<dbReference type="Pfam" id="PF03401">
    <property type="entry name" value="TctC"/>
    <property type="match status" value="1"/>
</dbReference>
<organism evidence="3 4">
    <name type="scientific">Parapusillimonas granuli</name>
    <dbReference type="NCBI Taxonomy" id="380911"/>
    <lineage>
        <taxon>Bacteria</taxon>
        <taxon>Pseudomonadati</taxon>
        <taxon>Pseudomonadota</taxon>
        <taxon>Betaproteobacteria</taxon>
        <taxon>Burkholderiales</taxon>
        <taxon>Alcaligenaceae</taxon>
        <taxon>Parapusillimonas</taxon>
    </lineage>
</organism>
<evidence type="ECO:0000313" key="4">
    <source>
        <dbReference type="Proteomes" id="UP000559809"/>
    </source>
</evidence>
<dbReference type="AlphaFoldDB" id="A0A853FRQ8"/>
<dbReference type="Gene3D" id="3.40.190.150">
    <property type="entry name" value="Bordetella uptake gene, domain 1"/>
    <property type="match status" value="1"/>
</dbReference>
<dbReference type="SUPFAM" id="SSF53850">
    <property type="entry name" value="Periplasmic binding protein-like II"/>
    <property type="match status" value="1"/>
</dbReference>
<dbReference type="CDD" id="cd13578">
    <property type="entry name" value="PBP2_Bug27"/>
    <property type="match status" value="1"/>
</dbReference>
<protein>
    <submittedName>
        <fullName evidence="3">Tripartite tricarboxylate transporter substrate binding protein</fullName>
    </submittedName>
</protein>
<proteinExistence type="inferred from homology"/>
<reference evidence="3 4" key="1">
    <citation type="submission" date="2020-07" db="EMBL/GenBank/DDBJ databases">
        <title>Taxonomic revisions and descriptions of new bacterial species based on genomic comparisons in the high-G+C-content subgroup of the family Alcaligenaceae.</title>
        <authorList>
            <person name="Szabo A."/>
            <person name="Felfoldi T."/>
        </authorList>
    </citation>
    <scope>NUCLEOTIDE SEQUENCE [LARGE SCALE GENOMIC DNA]</scope>
    <source>
        <strain evidence="3 4">LMG 24012</strain>
    </source>
</reference>
<dbReference type="EMBL" id="JACCEM010000002">
    <property type="protein sequence ID" value="NYT48505.1"/>
    <property type="molecule type" value="Genomic_DNA"/>
</dbReference>
<dbReference type="RefSeq" id="WP_180153802.1">
    <property type="nucleotide sequence ID" value="NZ_JACCEM010000002.1"/>
</dbReference>
<evidence type="ECO:0000256" key="2">
    <source>
        <dbReference type="SAM" id="SignalP"/>
    </source>
</evidence>
<evidence type="ECO:0000313" key="3">
    <source>
        <dbReference type="EMBL" id="NYT48505.1"/>
    </source>
</evidence>
<dbReference type="PANTHER" id="PTHR42928">
    <property type="entry name" value="TRICARBOXYLATE-BINDING PROTEIN"/>
    <property type="match status" value="1"/>
</dbReference>
<dbReference type="InterPro" id="IPR005064">
    <property type="entry name" value="BUG"/>
</dbReference>
<dbReference type="PIRSF" id="PIRSF017082">
    <property type="entry name" value="YflP"/>
    <property type="match status" value="1"/>
</dbReference>
<comment type="similarity">
    <text evidence="1">Belongs to the UPF0065 (bug) family.</text>
</comment>
<feature type="signal peptide" evidence="2">
    <location>
        <begin position="1"/>
        <end position="20"/>
    </location>
</feature>